<dbReference type="PANTHER" id="PTHR44051:SF8">
    <property type="entry name" value="GLUTATHIONE S-TRANSFERASE GSTA"/>
    <property type="match status" value="1"/>
</dbReference>
<protein>
    <submittedName>
        <fullName evidence="4">Glutathione S-transferase family protein</fullName>
    </submittedName>
</protein>
<evidence type="ECO:0000313" key="5">
    <source>
        <dbReference type="Proteomes" id="UP001596353"/>
    </source>
</evidence>
<evidence type="ECO:0000259" key="3">
    <source>
        <dbReference type="PROSITE" id="PS50405"/>
    </source>
</evidence>
<dbReference type="Gene3D" id="3.40.30.10">
    <property type="entry name" value="Glutaredoxin"/>
    <property type="match status" value="1"/>
</dbReference>
<evidence type="ECO:0000313" key="4">
    <source>
        <dbReference type="EMBL" id="MFC6759754.1"/>
    </source>
</evidence>
<feature type="domain" description="GST C-terminal" evidence="3">
    <location>
        <begin position="83"/>
        <end position="211"/>
    </location>
</feature>
<dbReference type="Gene3D" id="1.20.1050.10">
    <property type="match status" value="1"/>
</dbReference>
<dbReference type="InterPro" id="IPR040079">
    <property type="entry name" value="Glutathione_S-Trfase"/>
</dbReference>
<dbReference type="InterPro" id="IPR004045">
    <property type="entry name" value="Glutathione_S-Trfase_N"/>
</dbReference>
<dbReference type="SFLD" id="SFLDS00019">
    <property type="entry name" value="Glutathione_Transferase_(cytos"/>
    <property type="match status" value="1"/>
</dbReference>
<accession>A0ABW2B237</accession>
<dbReference type="InterPro" id="IPR036282">
    <property type="entry name" value="Glutathione-S-Trfase_C_sf"/>
</dbReference>
<dbReference type="EMBL" id="JBHSWG010000001">
    <property type="protein sequence ID" value="MFC6759754.1"/>
    <property type="molecule type" value="Genomic_DNA"/>
</dbReference>
<reference evidence="5" key="1">
    <citation type="journal article" date="2019" name="Int. J. Syst. Evol. Microbiol.">
        <title>The Global Catalogue of Microorganisms (GCM) 10K type strain sequencing project: providing services to taxonomists for standard genome sequencing and annotation.</title>
        <authorList>
            <consortium name="The Broad Institute Genomics Platform"/>
            <consortium name="The Broad Institute Genome Sequencing Center for Infectious Disease"/>
            <person name="Wu L."/>
            <person name="Ma J."/>
        </authorList>
    </citation>
    <scope>NUCLEOTIDE SEQUENCE [LARGE SCALE GENOMIC DNA]</scope>
    <source>
        <strain evidence="5">CCUG 66188</strain>
    </source>
</reference>
<sequence>MMKLYYAETMNSYKTRALARHVALDIDFQCLDLSKGEQRSAEFLAINPNGKAPALVDGDHCLWESNAIMCYLAMKAGSDLWPRDERQVEVIKWFSWSAEHFCRFAGQLYFENIIRAKFGIGAPDPEAVEEALGYVRRYTGILNDHMENRRYLLGDTLTIADFAVATALPYAQDAKIPLADFPAVARWHNRLMEIPAWRSPFTQDESQSKVA</sequence>
<dbReference type="SFLD" id="SFLDG01150">
    <property type="entry name" value="Main.1:_Beta-like"/>
    <property type="match status" value="1"/>
</dbReference>
<dbReference type="InterPro" id="IPR004046">
    <property type="entry name" value="GST_C"/>
</dbReference>
<gene>
    <name evidence="4" type="ORF">ACFQFQ_10015</name>
</gene>
<keyword evidence="5" id="KW-1185">Reference proteome</keyword>
<dbReference type="Proteomes" id="UP001596353">
    <property type="component" value="Unassembled WGS sequence"/>
</dbReference>
<feature type="domain" description="GST N-terminal" evidence="2">
    <location>
        <begin position="1"/>
        <end position="80"/>
    </location>
</feature>
<dbReference type="PANTHER" id="PTHR44051">
    <property type="entry name" value="GLUTATHIONE S-TRANSFERASE-RELATED"/>
    <property type="match status" value="1"/>
</dbReference>
<comment type="similarity">
    <text evidence="1">Belongs to the GST superfamily.</text>
</comment>
<dbReference type="InterPro" id="IPR036249">
    <property type="entry name" value="Thioredoxin-like_sf"/>
</dbReference>
<dbReference type="SUPFAM" id="SSF52833">
    <property type="entry name" value="Thioredoxin-like"/>
    <property type="match status" value="1"/>
</dbReference>
<comment type="caution">
    <text evidence="4">The sequence shown here is derived from an EMBL/GenBank/DDBJ whole genome shotgun (WGS) entry which is preliminary data.</text>
</comment>
<dbReference type="PROSITE" id="PS50405">
    <property type="entry name" value="GST_CTER"/>
    <property type="match status" value="1"/>
</dbReference>
<dbReference type="SFLD" id="SFLDG00358">
    <property type="entry name" value="Main_(cytGST)"/>
    <property type="match status" value="1"/>
</dbReference>
<proteinExistence type="inferred from homology"/>
<dbReference type="Pfam" id="PF00043">
    <property type="entry name" value="GST_C"/>
    <property type="match status" value="1"/>
</dbReference>
<evidence type="ECO:0000256" key="1">
    <source>
        <dbReference type="RuleBase" id="RU003494"/>
    </source>
</evidence>
<evidence type="ECO:0000259" key="2">
    <source>
        <dbReference type="PROSITE" id="PS50404"/>
    </source>
</evidence>
<dbReference type="InterPro" id="IPR010987">
    <property type="entry name" value="Glutathione-S-Trfase_C-like"/>
</dbReference>
<organism evidence="4 5">
    <name type="scientific">Sulfitobacter porphyrae</name>
    <dbReference type="NCBI Taxonomy" id="1246864"/>
    <lineage>
        <taxon>Bacteria</taxon>
        <taxon>Pseudomonadati</taxon>
        <taxon>Pseudomonadota</taxon>
        <taxon>Alphaproteobacteria</taxon>
        <taxon>Rhodobacterales</taxon>
        <taxon>Roseobacteraceae</taxon>
        <taxon>Sulfitobacter</taxon>
    </lineage>
</organism>
<dbReference type="Pfam" id="PF02798">
    <property type="entry name" value="GST_N"/>
    <property type="match status" value="1"/>
</dbReference>
<dbReference type="PROSITE" id="PS50404">
    <property type="entry name" value="GST_NTER"/>
    <property type="match status" value="1"/>
</dbReference>
<name>A0ABW2B237_9RHOB</name>
<dbReference type="SUPFAM" id="SSF47616">
    <property type="entry name" value="GST C-terminal domain-like"/>
    <property type="match status" value="1"/>
</dbReference>